<evidence type="ECO:0000313" key="2">
    <source>
        <dbReference type="EMBL" id="MPQ43211.1"/>
    </source>
</evidence>
<dbReference type="Pfam" id="PF00583">
    <property type="entry name" value="Acetyltransf_1"/>
    <property type="match status" value="1"/>
</dbReference>
<evidence type="ECO:0000259" key="1">
    <source>
        <dbReference type="PROSITE" id="PS51186"/>
    </source>
</evidence>
<dbReference type="Gene3D" id="3.40.630.30">
    <property type="match status" value="1"/>
</dbReference>
<comment type="caution">
    <text evidence="2">The sequence shown here is derived from an EMBL/GenBank/DDBJ whole genome shotgun (WGS) entry which is preliminary data.</text>
</comment>
<dbReference type="InterPro" id="IPR016181">
    <property type="entry name" value="Acyl_CoA_acyltransferase"/>
</dbReference>
<dbReference type="GO" id="GO:0016747">
    <property type="term" value="F:acyltransferase activity, transferring groups other than amino-acyl groups"/>
    <property type="evidence" value="ECO:0007669"/>
    <property type="project" value="InterPro"/>
</dbReference>
<evidence type="ECO:0000313" key="3">
    <source>
        <dbReference type="Proteomes" id="UP000430345"/>
    </source>
</evidence>
<keyword evidence="2" id="KW-0808">Transferase</keyword>
<reference evidence="2 3" key="1">
    <citation type="submission" date="2019-10" db="EMBL/GenBank/DDBJ databases">
        <title>The Genome Sequence of Clostridium tarantellae Isolated from Fish Brain.</title>
        <authorList>
            <person name="Bano L."/>
            <person name="Kiel M."/>
            <person name="Sales G."/>
            <person name="Doxey A.C."/>
            <person name="Mansfield M.J."/>
            <person name="Schiavone M."/>
            <person name="Rossetto O."/>
            <person name="Pirazzini M."/>
            <person name="Dobrindt U."/>
            <person name="Montecucco C."/>
        </authorList>
    </citation>
    <scope>NUCLEOTIDE SEQUENCE [LARGE SCALE GENOMIC DNA]</scope>
    <source>
        <strain evidence="2 3">DSM 3997</strain>
    </source>
</reference>
<protein>
    <submittedName>
        <fullName evidence="2">GNAT family N-acetyltransferase</fullName>
    </submittedName>
</protein>
<dbReference type="EMBL" id="WHJC01000048">
    <property type="protein sequence ID" value="MPQ43211.1"/>
    <property type="molecule type" value="Genomic_DNA"/>
</dbReference>
<dbReference type="RefSeq" id="WP_152888527.1">
    <property type="nucleotide sequence ID" value="NZ_WHJC01000048.1"/>
</dbReference>
<dbReference type="SUPFAM" id="SSF55729">
    <property type="entry name" value="Acyl-CoA N-acyltransferases (Nat)"/>
    <property type="match status" value="1"/>
</dbReference>
<gene>
    <name evidence="2" type="ORF">GBZ86_05470</name>
</gene>
<dbReference type="OrthoDB" id="9796381at2"/>
<dbReference type="PROSITE" id="PS51186">
    <property type="entry name" value="GNAT"/>
    <property type="match status" value="1"/>
</dbReference>
<accession>A0A6I1MQQ9</accession>
<name>A0A6I1MQQ9_9CLOT</name>
<sequence length="167" mass="19406">MEFRKAVKSDIESILEIIKQAQNSLKEQGIDQWQNNYPNIETISNDIVNGYNYVLLKDNKVIATVAVIFEDDKSYESIYEGQWISNDDYVVIHRIAVHNDYKALGLSTKIIKYIEKLCGNKNVNSIKVDTHEDNIIMQNFLKKNNFKYCGVVYLEDESKRIAFEKSL</sequence>
<organism evidence="2 3">
    <name type="scientific">Clostridium tarantellae</name>
    <dbReference type="NCBI Taxonomy" id="39493"/>
    <lineage>
        <taxon>Bacteria</taxon>
        <taxon>Bacillati</taxon>
        <taxon>Bacillota</taxon>
        <taxon>Clostridia</taxon>
        <taxon>Eubacteriales</taxon>
        <taxon>Clostridiaceae</taxon>
        <taxon>Clostridium</taxon>
    </lineage>
</organism>
<proteinExistence type="predicted"/>
<keyword evidence="3" id="KW-1185">Reference proteome</keyword>
<dbReference type="Proteomes" id="UP000430345">
    <property type="component" value="Unassembled WGS sequence"/>
</dbReference>
<dbReference type="AlphaFoldDB" id="A0A6I1MQQ9"/>
<feature type="domain" description="N-acetyltransferase" evidence="1">
    <location>
        <begin position="1"/>
        <end position="167"/>
    </location>
</feature>
<dbReference type="InterPro" id="IPR000182">
    <property type="entry name" value="GNAT_dom"/>
</dbReference>